<comment type="caution">
    <text evidence="1">The sequence shown here is derived from an EMBL/GenBank/DDBJ whole genome shotgun (WGS) entry which is preliminary data.</text>
</comment>
<sequence>MFSGIIYFLRGCGTHIFSIATDPTGGSPILIKDINSVNKLVQPEGIEVKRGDLLSYINFILDILPHYRIHDAHHLVMISDRSIGSLTERLSEHIVIISEGPVTNHFVDVTDSVINSFKKEGVPDSVIKKVIVGNDRFYRLKSDFQKLTDFLPKIITTDSGYQVEFYCWNRIINGLEYRCWYIKRDGSVVERVKKRILIEGFQVEGEK</sequence>
<dbReference type="Proteomes" id="UP000268469">
    <property type="component" value="Unassembled WGS sequence"/>
</dbReference>
<organism evidence="1 2">
    <name type="scientific">candidate division WOR-3 bacterium</name>
    <dbReference type="NCBI Taxonomy" id="2052148"/>
    <lineage>
        <taxon>Bacteria</taxon>
        <taxon>Bacteria division WOR-3</taxon>
    </lineage>
</organism>
<accession>A0A660SG49</accession>
<reference evidence="1 2" key="1">
    <citation type="submission" date="2018-06" db="EMBL/GenBank/DDBJ databases">
        <title>Extensive metabolic versatility and redundancy in microbially diverse, dynamic hydrothermal sediments.</title>
        <authorList>
            <person name="Dombrowski N."/>
            <person name="Teske A."/>
            <person name="Baker B.J."/>
        </authorList>
    </citation>
    <scope>NUCLEOTIDE SEQUENCE [LARGE SCALE GENOMIC DNA]</scope>
    <source>
        <strain evidence="1">B36_G15</strain>
    </source>
</reference>
<dbReference type="AlphaFoldDB" id="A0A660SG49"/>
<name>A0A660SG49_UNCW3</name>
<evidence type="ECO:0000313" key="1">
    <source>
        <dbReference type="EMBL" id="RKX69778.1"/>
    </source>
</evidence>
<dbReference type="EMBL" id="QNBE01000066">
    <property type="protein sequence ID" value="RKX69778.1"/>
    <property type="molecule type" value="Genomic_DNA"/>
</dbReference>
<proteinExistence type="predicted"/>
<gene>
    <name evidence="1" type="ORF">DRP53_07115</name>
</gene>
<evidence type="ECO:0000313" key="2">
    <source>
        <dbReference type="Proteomes" id="UP000268469"/>
    </source>
</evidence>
<protein>
    <submittedName>
        <fullName evidence="1">Uncharacterized protein</fullName>
    </submittedName>
</protein>